<dbReference type="RefSeq" id="WP_190221898.1">
    <property type="nucleotide sequence ID" value="NZ_BNBS01000006.1"/>
</dbReference>
<dbReference type="CDD" id="cd05008">
    <property type="entry name" value="SIS_GlmS_GlmD_1"/>
    <property type="match status" value="1"/>
</dbReference>
<protein>
    <recommendedName>
        <fullName evidence="3 8">Glutamine--fructose-6-phosphate aminotransferase [isomerizing]</fullName>
        <ecNumber evidence="2 8">2.6.1.16</ecNumber>
    </recommendedName>
    <alternativeName>
        <fullName evidence="8">D-fructose-6-phosphate amidotransferase</fullName>
    </alternativeName>
    <alternativeName>
        <fullName evidence="8">GFAT</fullName>
    </alternativeName>
    <alternativeName>
        <fullName evidence="8">Glucosamine-6-phosphate synthase</fullName>
    </alternativeName>
    <alternativeName>
        <fullName evidence="8">Hexosephosphate aminotransferase</fullName>
    </alternativeName>
    <alternativeName>
        <fullName evidence="8">L-glutamine--D-fructose-6-phosphate amidotransferase</fullName>
    </alternativeName>
</protein>
<dbReference type="InterPro" id="IPR017932">
    <property type="entry name" value="GATase_2_dom"/>
</dbReference>
<feature type="active site" description="For Fru-6P isomerization activity" evidence="8">
    <location>
        <position position="610"/>
    </location>
</feature>
<feature type="active site" description="Nucleophile; for GATase activity" evidence="8">
    <location>
        <position position="2"/>
    </location>
</feature>
<keyword evidence="6" id="KW-0677">Repeat</keyword>
<dbReference type="PANTHER" id="PTHR10937">
    <property type="entry name" value="GLUCOSAMINE--FRUCTOSE-6-PHOSPHATE AMINOTRANSFERASE, ISOMERIZING"/>
    <property type="match status" value="1"/>
</dbReference>
<feature type="domain" description="SIS" evidence="10">
    <location>
        <begin position="287"/>
        <end position="427"/>
    </location>
</feature>
<dbReference type="PANTHER" id="PTHR10937:SF0">
    <property type="entry name" value="GLUTAMINE--FRUCTOSE-6-PHOSPHATE TRANSAMINASE (ISOMERIZING)"/>
    <property type="match status" value="1"/>
</dbReference>
<dbReference type="SUPFAM" id="SSF56235">
    <property type="entry name" value="N-terminal nucleophile aminohydrolases (Ntn hydrolases)"/>
    <property type="match status" value="1"/>
</dbReference>
<evidence type="ECO:0000256" key="8">
    <source>
        <dbReference type="HAMAP-Rule" id="MF_00164"/>
    </source>
</evidence>
<evidence type="ECO:0000256" key="2">
    <source>
        <dbReference type="ARBA" id="ARBA00012916"/>
    </source>
</evidence>
<comment type="catalytic activity">
    <reaction evidence="1 8">
        <text>D-fructose 6-phosphate + L-glutamine = D-glucosamine 6-phosphate + L-glutamate</text>
        <dbReference type="Rhea" id="RHEA:13237"/>
        <dbReference type="ChEBI" id="CHEBI:29985"/>
        <dbReference type="ChEBI" id="CHEBI:58359"/>
        <dbReference type="ChEBI" id="CHEBI:58725"/>
        <dbReference type="ChEBI" id="CHEBI:61527"/>
        <dbReference type="EC" id="2.6.1.16"/>
    </reaction>
</comment>
<organism evidence="11 12">
    <name type="scientific">Streptomyces hydrogenans</name>
    <dbReference type="NCBI Taxonomy" id="1873719"/>
    <lineage>
        <taxon>Bacteria</taxon>
        <taxon>Bacillati</taxon>
        <taxon>Actinomycetota</taxon>
        <taxon>Actinomycetes</taxon>
        <taxon>Kitasatosporales</taxon>
        <taxon>Streptomycetaceae</taxon>
        <taxon>Streptomyces</taxon>
    </lineage>
</organism>
<dbReference type="SUPFAM" id="SSF53697">
    <property type="entry name" value="SIS domain"/>
    <property type="match status" value="1"/>
</dbReference>
<evidence type="ECO:0000256" key="1">
    <source>
        <dbReference type="ARBA" id="ARBA00001031"/>
    </source>
</evidence>
<keyword evidence="5 8" id="KW-0808">Transferase</keyword>
<feature type="initiator methionine" description="Removed" evidence="8">
    <location>
        <position position="1"/>
    </location>
</feature>
<evidence type="ECO:0000259" key="9">
    <source>
        <dbReference type="PROSITE" id="PS51278"/>
    </source>
</evidence>
<proteinExistence type="inferred from homology"/>
<comment type="function">
    <text evidence="8">Catalyzes the first step in hexosamine metabolism, converting fructose-6P into glucosamine-6P using glutamine as a nitrogen source.</text>
</comment>
<keyword evidence="7" id="KW-0315">Glutamine amidotransferase</keyword>
<evidence type="ECO:0000313" key="12">
    <source>
        <dbReference type="Proteomes" id="UP001052739"/>
    </source>
</evidence>
<dbReference type="GO" id="GO:0008483">
    <property type="term" value="F:transaminase activity"/>
    <property type="evidence" value="ECO:0007669"/>
    <property type="project" value="UniProtKB-KW"/>
</dbReference>
<comment type="subcellular location">
    <subcellularLocation>
        <location evidence="8">Cytoplasm</location>
    </subcellularLocation>
</comment>
<dbReference type="Pfam" id="PF13522">
    <property type="entry name" value="GATase_6"/>
    <property type="match status" value="1"/>
</dbReference>
<name>A0ABQ3P1P5_9ACTN</name>
<dbReference type="InterPro" id="IPR035466">
    <property type="entry name" value="GlmS/AgaS_SIS"/>
</dbReference>
<evidence type="ECO:0000256" key="6">
    <source>
        <dbReference type="ARBA" id="ARBA00022737"/>
    </source>
</evidence>
<feature type="domain" description="SIS" evidence="10">
    <location>
        <begin position="460"/>
        <end position="605"/>
    </location>
</feature>
<comment type="subunit">
    <text evidence="8">Homodimer.</text>
</comment>
<keyword evidence="12" id="KW-1185">Reference proteome</keyword>
<dbReference type="InterPro" id="IPR047084">
    <property type="entry name" value="GFAT_N"/>
</dbReference>
<dbReference type="NCBIfam" id="TIGR01135">
    <property type="entry name" value="glmS"/>
    <property type="match status" value="1"/>
</dbReference>
<dbReference type="Gene3D" id="3.60.20.10">
    <property type="entry name" value="Glutamine Phosphoribosylpyrophosphate, subunit 1, domain 1"/>
    <property type="match status" value="1"/>
</dbReference>
<sequence>MCGIVGYVGGQSALDVVVAGLKRLEYRGYDSAGVAVLADGGLAAAKKAGKLVNLEKELVERPLAGGSVGIGHTRWATHGGPTDANAHPHLDNAGRVAVVHNGIIENFAALREELAERGHALLSETDTEVVAHLLAEEFSSVGDLAEAMRLVCRRLDGAFTLVAVHADQPDVVVGARRNSPLVVGVGEGENFLASDVSAFIAHTRSAIELGQDQVVELTRDGVTVTDFDGAPAEVRAFHVDWDASAAEKGGYDHFMLKEIAEQPKAVADTLLGRIDANGRLTLDEVRIPDAVLREADKVVIIACGTAFHAGLIAKYAIEHWTRIPCEVELASEFRYRDPILGQRTLVIAISQSGETMDTLMALRHAREQGAKVLAVCNTNGSTIPRESDAVLYTHAGPEVAVASTKAFLTQLVACYLLALYLGQVRGTKWGDEIHAVVRELARIGEEVERVLETMEPVRALARSLAHKDTILFLGRHVGYPVALEGALKLKELAYMHAEGFAAGELKHGPIALIEEDLPVVVVVPSPKGRSVLHDKIVSNIQEIRARGARTIVIAEEGDEAVVPFADHLVRVPATPTLLQPLVSTVPLQVFACELATARGNEVDQPRNLAKSVTVE</sequence>
<dbReference type="InterPro" id="IPR035490">
    <property type="entry name" value="GlmS/FrlB_SIS"/>
</dbReference>
<dbReference type="HAMAP" id="MF_00164">
    <property type="entry name" value="GlmS"/>
    <property type="match status" value="1"/>
</dbReference>
<feature type="domain" description="Glutamine amidotransferase type-2" evidence="9">
    <location>
        <begin position="2"/>
        <end position="220"/>
    </location>
</feature>
<dbReference type="InterPro" id="IPR005855">
    <property type="entry name" value="GFAT"/>
</dbReference>
<comment type="caution">
    <text evidence="11">The sequence shown here is derived from an EMBL/GenBank/DDBJ whole genome shotgun (WGS) entry which is preliminary data.</text>
</comment>
<dbReference type="InterPro" id="IPR001347">
    <property type="entry name" value="SIS_dom"/>
</dbReference>
<dbReference type="CDD" id="cd00714">
    <property type="entry name" value="GFAT"/>
    <property type="match status" value="1"/>
</dbReference>
<evidence type="ECO:0000256" key="5">
    <source>
        <dbReference type="ARBA" id="ARBA00022679"/>
    </source>
</evidence>
<dbReference type="PROSITE" id="PS51464">
    <property type="entry name" value="SIS"/>
    <property type="match status" value="2"/>
</dbReference>
<dbReference type="Gene3D" id="3.40.50.10490">
    <property type="entry name" value="Glucose-6-phosphate isomerase like protein, domain 1"/>
    <property type="match status" value="2"/>
</dbReference>
<dbReference type="CDD" id="cd05009">
    <property type="entry name" value="SIS_GlmS_GlmD_2"/>
    <property type="match status" value="1"/>
</dbReference>
<evidence type="ECO:0000256" key="7">
    <source>
        <dbReference type="ARBA" id="ARBA00022962"/>
    </source>
</evidence>
<keyword evidence="8" id="KW-0963">Cytoplasm</keyword>
<dbReference type="NCBIfam" id="NF001484">
    <property type="entry name" value="PRK00331.1"/>
    <property type="match status" value="1"/>
</dbReference>
<evidence type="ECO:0000259" key="10">
    <source>
        <dbReference type="PROSITE" id="PS51464"/>
    </source>
</evidence>
<evidence type="ECO:0000256" key="4">
    <source>
        <dbReference type="ARBA" id="ARBA00022576"/>
    </source>
</evidence>
<dbReference type="Proteomes" id="UP001052739">
    <property type="component" value="Unassembled WGS sequence"/>
</dbReference>
<evidence type="ECO:0000313" key="11">
    <source>
        <dbReference type="EMBL" id="GHI18944.1"/>
    </source>
</evidence>
<evidence type="ECO:0000256" key="3">
    <source>
        <dbReference type="ARBA" id="ARBA00016090"/>
    </source>
</evidence>
<keyword evidence="4 8" id="KW-0032">Aminotransferase</keyword>
<dbReference type="EMBL" id="BNDW01000004">
    <property type="protein sequence ID" value="GHI18944.1"/>
    <property type="molecule type" value="Genomic_DNA"/>
</dbReference>
<dbReference type="InterPro" id="IPR046348">
    <property type="entry name" value="SIS_dom_sf"/>
</dbReference>
<dbReference type="PROSITE" id="PS51278">
    <property type="entry name" value="GATASE_TYPE_2"/>
    <property type="match status" value="1"/>
</dbReference>
<reference evidence="11" key="1">
    <citation type="submission" date="2024-05" db="EMBL/GenBank/DDBJ databases">
        <title>Whole genome shotgun sequence of Streptomyces hydrogenans NBRC 13475.</title>
        <authorList>
            <person name="Komaki H."/>
            <person name="Tamura T."/>
        </authorList>
    </citation>
    <scope>NUCLEOTIDE SEQUENCE</scope>
    <source>
        <strain evidence="11">NBRC 13475</strain>
    </source>
</reference>
<dbReference type="EC" id="2.6.1.16" evidence="2 8"/>
<dbReference type="InterPro" id="IPR029055">
    <property type="entry name" value="Ntn_hydrolases_N"/>
</dbReference>
<accession>A0ABQ3P1P5</accession>
<dbReference type="Pfam" id="PF01380">
    <property type="entry name" value="SIS"/>
    <property type="match status" value="2"/>
</dbReference>
<gene>
    <name evidence="11" type="primary">glmS_1</name>
    <name evidence="8" type="synonym">glmS</name>
    <name evidence="11" type="ORF">Shyd_03150</name>
</gene>